<gene>
    <name evidence="2" type="ORF">Sjap_003138</name>
</gene>
<dbReference type="Proteomes" id="UP001417504">
    <property type="component" value="Unassembled WGS sequence"/>
</dbReference>
<dbReference type="EMBL" id="JBBNAE010000001">
    <property type="protein sequence ID" value="KAK9155658.1"/>
    <property type="molecule type" value="Genomic_DNA"/>
</dbReference>
<name>A0AAP0KPQ7_9MAGN</name>
<organism evidence="2 3">
    <name type="scientific">Stephania japonica</name>
    <dbReference type="NCBI Taxonomy" id="461633"/>
    <lineage>
        <taxon>Eukaryota</taxon>
        <taxon>Viridiplantae</taxon>
        <taxon>Streptophyta</taxon>
        <taxon>Embryophyta</taxon>
        <taxon>Tracheophyta</taxon>
        <taxon>Spermatophyta</taxon>
        <taxon>Magnoliopsida</taxon>
        <taxon>Ranunculales</taxon>
        <taxon>Menispermaceae</taxon>
        <taxon>Menispermoideae</taxon>
        <taxon>Cissampelideae</taxon>
        <taxon>Stephania</taxon>
    </lineage>
</organism>
<accession>A0AAP0KPQ7</accession>
<feature type="region of interest" description="Disordered" evidence="1">
    <location>
        <begin position="127"/>
        <end position="152"/>
    </location>
</feature>
<sequence length="152" mass="16981">MGEKWRRVDDDDDDDEVHLNIQEVWTRKMTQGRWCSRGGTTACGGAAFQSPPPETAGGAPLGSPTTMGCEEEGEKGWFPPPLLHYRLPDGWPKGGDPPTSRWDPCLRWREVRRAVAWRGVLPSTALTRGEHELPPSDRSTKQLTSQLISWTS</sequence>
<dbReference type="AlphaFoldDB" id="A0AAP0KPQ7"/>
<evidence type="ECO:0000313" key="2">
    <source>
        <dbReference type="EMBL" id="KAK9155658.1"/>
    </source>
</evidence>
<feature type="region of interest" description="Disordered" evidence="1">
    <location>
        <begin position="46"/>
        <end position="74"/>
    </location>
</feature>
<feature type="compositionally biased region" description="Polar residues" evidence="1">
    <location>
        <begin position="141"/>
        <end position="152"/>
    </location>
</feature>
<evidence type="ECO:0000256" key="1">
    <source>
        <dbReference type="SAM" id="MobiDB-lite"/>
    </source>
</evidence>
<comment type="caution">
    <text evidence="2">The sequence shown here is derived from an EMBL/GenBank/DDBJ whole genome shotgun (WGS) entry which is preliminary data.</text>
</comment>
<protein>
    <submittedName>
        <fullName evidence="2">Uncharacterized protein</fullName>
    </submittedName>
</protein>
<reference evidence="2 3" key="1">
    <citation type="submission" date="2024-01" db="EMBL/GenBank/DDBJ databases">
        <title>Genome assemblies of Stephania.</title>
        <authorList>
            <person name="Yang L."/>
        </authorList>
    </citation>
    <scope>NUCLEOTIDE SEQUENCE [LARGE SCALE GENOMIC DNA]</scope>
    <source>
        <strain evidence="2">QJT</strain>
        <tissue evidence="2">Leaf</tissue>
    </source>
</reference>
<evidence type="ECO:0000313" key="3">
    <source>
        <dbReference type="Proteomes" id="UP001417504"/>
    </source>
</evidence>
<keyword evidence="3" id="KW-1185">Reference proteome</keyword>
<proteinExistence type="predicted"/>
<feature type="compositionally biased region" description="Basic and acidic residues" evidence="1">
    <location>
        <begin position="128"/>
        <end position="140"/>
    </location>
</feature>